<dbReference type="Proteomes" id="UP000649617">
    <property type="component" value="Unassembled WGS sequence"/>
</dbReference>
<dbReference type="InterPro" id="IPR018247">
    <property type="entry name" value="EF_Hand_1_Ca_BS"/>
</dbReference>
<reference evidence="2" key="1">
    <citation type="submission" date="2021-02" db="EMBL/GenBank/DDBJ databases">
        <authorList>
            <person name="Dougan E. K."/>
            <person name="Rhodes N."/>
            <person name="Thang M."/>
            <person name="Chan C."/>
        </authorList>
    </citation>
    <scope>NUCLEOTIDE SEQUENCE</scope>
</reference>
<gene>
    <name evidence="2" type="primary">CACNA1S</name>
    <name evidence="2" type="ORF">SPIL2461_LOCUS20712</name>
</gene>
<feature type="region of interest" description="Disordered" evidence="1">
    <location>
        <begin position="84"/>
        <end position="108"/>
    </location>
</feature>
<organism evidence="2 3">
    <name type="scientific">Symbiodinium pilosum</name>
    <name type="common">Dinoflagellate</name>
    <dbReference type="NCBI Taxonomy" id="2952"/>
    <lineage>
        <taxon>Eukaryota</taxon>
        <taxon>Sar</taxon>
        <taxon>Alveolata</taxon>
        <taxon>Dinophyceae</taxon>
        <taxon>Suessiales</taxon>
        <taxon>Symbiodiniaceae</taxon>
        <taxon>Symbiodinium</taxon>
    </lineage>
</organism>
<dbReference type="EMBL" id="CAJNIZ010045602">
    <property type="protein sequence ID" value="CAE7724705.1"/>
    <property type="molecule type" value="Genomic_DNA"/>
</dbReference>
<dbReference type="OrthoDB" id="10547199at2759"/>
<protein>
    <submittedName>
        <fullName evidence="2">CACNA1S protein</fullName>
    </submittedName>
</protein>
<proteinExistence type="predicted"/>
<evidence type="ECO:0000313" key="3">
    <source>
        <dbReference type="Proteomes" id="UP000649617"/>
    </source>
</evidence>
<name>A0A812XCP6_SYMPI</name>
<evidence type="ECO:0000256" key="1">
    <source>
        <dbReference type="SAM" id="MobiDB-lite"/>
    </source>
</evidence>
<comment type="caution">
    <text evidence="2">The sequence shown here is derived from an EMBL/GenBank/DDBJ whole genome shotgun (WGS) entry which is preliminary data.</text>
</comment>
<dbReference type="PROSITE" id="PS00018">
    <property type="entry name" value="EF_HAND_1"/>
    <property type="match status" value="1"/>
</dbReference>
<sequence length="108" mass="11848">MDELELPPDRANLFEVIDADGSGTLAIAELVQGLLKIRGEINKSDTVAALLAAKAVQNMVLEFKDEQKMANEVLRKEMREELHRCTTCSPSPSKSASAQRARPRVANV</sequence>
<accession>A0A812XCP6</accession>
<feature type="compositionally biased region" description="Polar residues" evidence="1">
    <location>
        <begin position="86"/>
        <end position="98"/>
    </location>
</feature>
<keyword evidence="3" id="KW-1185">Reference proteome</keyword>
<dbReference type="AlphaFoldDB" id="A0A812XCP6"/>
<evidence type="ECO:0000313" key="2">
    <source>
        <dbReference type="EMBL" id="CAE7724705.1"/>
    </source>
</evidence>